<keyword evidence="6" id="KW-1185">Reference proteome</keyword>
<comment type="caution">
    <text evidence="5">The sequence shown here is derived from an EMBL/GenBank/DDBJ whole genome shotgun (WGS) entry which is preliminary data.</text>
</comment>
<dbReference type="PANTHER" id="PTHR30337:SF0">
    <property type="entry name" value="NUCLEASE SBCCD SUBUNIT D"/>
    <property type="match status" value="1"/>
</dbReference>
<dbReference type="AlphaFoldDB" id="A0A840V1V1"/>
<name>A0A840V1V1_9BACT</name>
<keyword evidence="1" id="KW-0540">Nuclease</keyword>
<evidence type="ECO:0000313" key="6">
    <source>
        <dbReference type="Proteomes" id="UP000557717"/>
    </source>
</evidence>
<dbReference type="InterPro" id="IPR014577">
    <property type="entry name" value="UCP033093_metalloPase"/>
</dbReference>
<dbReference type="RefSeq" id="WP_184018621.1">
    <property type="nucleotide sequence ID" value="NZ_JACHFD010000009.1"/>
</dbReference>
<dbReference type="Gene3D" id="3.60.21.10">
    <property type="match status" value="1"/>
</dbReference>
<dbReference type="InterPro" id="IPR004843">
    <property type="entry name" value="Calcineurin-like_PHP"/>
</dbReference>
<protein>
    <submittedName>
        <fullName evidence="5">DNA repair exonuclease SbcCD nuclease subunit</fullName>
    </submittedName>
</protein>
<proteinExistence type="predicted"/>
<sequence length="390" mass="42900">MTTCFLHTADWQLGKPFASVADEAKRHRLRQERVEAIRRMASLVERTSPDFVVVAGDLFDSPHVTKSTVSAACGAIGGLKVPVFVIPGNHDHGGPGSLWEQEFFLREQRQLAPNLQVLLEAKPKVLDSAILFPAPLLRRHESGNPIAWVRSALDDPELPADLPRIVLAHGTIQGFGSLPADEDESAPANWIDLSSLPLDEMDYVALGDWHGTQQVLPQAWYSGTPEIDRFPKGESNDPGHVLHVTVSRGEPPQVEKVPTGKLIWRKHAFHFSDDDDLERLTHDLESLVGTQVDDHLLQLSLTGMLGMGASDRLEKMLESWEARLVRLKLDSQVITAPSAAEIDQLTLRLEDPLVAAVARQLVNRAEGDDEDAAIARLALRELHAALLAVA</sequence>
<evidence type="ECO:0000256" key="2">
    <source>
        <dbReference type="ARBA" id="ARBA00022801"/>
    </source>
</evidence>
<dbReference type="PIRSF" id="PIRSF033093">
    <property type="entry name" value="UCP_ML1119"/>
    <property type="match status" value="1"/>
</dbReference>
<dbReference type="CDD" id="cd00840">
    <property type="entry name" value="MPP_Mre11_N"/>
    <property type="match status" value="1"/>
</dbReference>
<feature type="domain" description="Calcineurin-like phosphoesterase" evidence="4">
    <location>
        <begin position="5"/>
        <end position="175"/>
    </location>
</feature>
<evidence type="ECO:0000256" key="1">
    <source>
        <dbReference type="ARBA" id="ARBA00022722"/>
    </source>
</evidence>
<dbReference type="InterPro" id="IPR041796">
    <property type="entry name" value="Mre11_N"/>
</dbReference>
<dbReference type="Proteomes" id="UP000557717">
    <property type="component" value="Unassembled WGS sequence"/>
</dbReference>
<evidence type="ECO:0000256" key="3">
    <source>
        <dbReference type="ARBA" id="ARBA00022839"/>
    </source>
</evidence>
<dbReference type="InterPro" id="IPR029052">
    <property type="entry name" value="Metallo-depent_PP-like"/>
</dbReference>
<dbReference type="Pfam" id="PF00149">
    <property type="entry name" value="Metallophos"/>
    <property type="match status" value="1"/>
</dbReference>
<reference evidence="5 6" key="1">
    <citation type="submission" date="2020-08" db="EMBL/GenBank/DDBJ databases">
        <title>Genomic Encyclopedia of Type Strains, Phase IV (KMG-IV): sequencing the most valuable type-strain genomes for metagenomic binning, comparative biology and taxonomic classification.</title>
        <authorList>
            <person name="Goeker M."/>
        </authorList>
    </citation>
    <scope>NUCLEOTIDE SEQUENCE [LARGE SCALE GENOMIC DNA]</scope>
    <source>
        <strain evidence="5 6">YC6886</strain>
    </source>
</reference>
<accession>A0A840V1V1</accession>
<gene>
    <name evidence="5" type="ORF">HNR46_002211</name>
</gene>
<dbReference type="SUPFAM" id="SSF56300">
    <property type="entry name" value="Metallo-dependent phosphatases"/>
    <property type="match status" value="1"/>
</dbReference>
<keyword evidence="3 5" id="KW-0269">Exonuclease</keyword>
<organism evidence="5 6">
    <name type="scientific">Haloferula luteola</name>
    <dbReference type="NCBI Taxonomy" id="595692"/>
    <lineage>
        <taxon>Bacteria</taxon>
        <taxon>Pseudomonadati</taxon>
        <taxon>Verrucomicrobiota</taxon>
        <taxon>Verrucomicrobiia</taxon>
        <taxon>Verrucomicrobiales</taxon>
        <taxon>Verrucomicrobiaceae</taxon>
        <taxon>Haloferula</taxon>
    </lineage>
</organism>
<dbReference type="PANTHER" id="PTHR30337">
    <property type="entry name" value="COMPONENT OF ATP-DEPENDENT DSDNA EXONUCLEASE"/>
    <property type="match status" value="1"/>
</dbReference>
<dbReference type="GO" id="GO:0004527">
    <property type="term" value="F:exonuclease activity"/>
    <property type="evidence" value="ECO:0007669"/>
    <property type="project" value="UniProtKB-KW"/>
</dbReference>
<evidence type="ECO:0000259" key="4">
    <source>
        <dbReference type="Pfam" id="PF00149"/>
    </source>
</evidence>
<dbReference type="InterPro" id="IPR050535">
    <property type="entry name" value="DNA_Repair-Maintenance_Comp"/>
</dbReference>
<keyword evidence="2" id="KW-0378">Hydrolase</keyword>
<evidence type="ECO:0000313" key="5">
    <source>
        <dbReference type="EMBL" id="MBB5351972.1"/>
    </source>
</evidence>
<dbReference type="EMBL" id="JACHFD010000009">
    <property type="protein sequence ID" value="MBB5351972.1"/>
    <property type="molecule type" value="Genomic_DNA"/>
</dbReference>